<organism>
    <name type="scientific">Serpula lacrymans var. lacrymans (strain S7.9)</name>
    <name type="common">Dry rot fungus</name>
    <dbReference type="NCBI Taxonomy" id="578457"/>
    <lineage>
        <taxon>Eukaryota</taxon>
        <taxon>Fungi</taxon>
        <taxon>Dikarya</taxon>
        <taxon>Basidiomycota</taxon>
        <taxon>Agaricomycotina</taxon>
        <taxon>Agaricomycetes</taxon>
        <taxon>Agaricomycetidae</taxon>
        <taxon>Boletales</taxon>
        <taxon>Coniophorineae</taxon>
        <taxon>Serpulaceae</taxon>
        <taxon>Serpula</taxon>
    </lineage>
</organism>
<dbReference type="SUPFAM" id="SSF47203">
    <property type="entry name" value="Acyl-CoA dehydrogenase C-terminal domain-like"/>
    <property type="match status" value="1"/>
</dbReference>
<name>F8PAS5_SERL9</name>
<protein>
    <recommendedName>
        <fullName evidence="2">Acyl-CoA dehydrogenase/oxidase C-terminal domain-containing protein</fullName>
    </recommendedName>
</protein>
<dbReference type="RefSeq" id="XP_007323348.1">
    <property type="nucleotide sequence ID" value="XM_007323286.1"/>
</dbReference>
<dbReference type="OrthoDB" id="538336at2759"/>
<dbReference type="KEGG" id="sla:SERLADRAFT_442727"/>
<dbReference type="EMBL" id="GL945442">
    <property type="protein sequence ID" value="EGO19913.1"/>
    <property type="molecule type" value="Genomic_DNA"/>
</dbReference>
<dbReference type="Proteomes" id="UP000008064">
    <property type="component" value="Unassembled WGS sequence"/>
</dbReference>
<dbReference type="GO" id="GO:0016627">
    <property type="term" value="F:oxidoreductase activity, acting on the CH-CH group of donors"/>
    <property type="evidence" value="ECO:0007669"/>
    <property type="project" value="InterPro"/>
</dbReference>
<evidence type="ECO:0008006" key="2">
    <source>
        <dbReference type="Google" id="ProtNLM"/>
    </source>
</evidence>
<accession>F8PAS5</accession>
<dbReference type="AlphaFoldDB" id="F8PAS5"/>
<dbReference type="InterPro" id="IPR036250">
    <property type="entry name" value="AcylCo_DH-like_C"/>
</dbReference>
<dbReference type="GeneID" id="18815777"/>
<dbReference type="Gene3D" id="1.20.140.10">
    <property type="entry name" value="Butyryl-CoA Dehydrogenase, subunit A, domain 3"/>
    <property type="match status" value="1"/>
</dbReference>
<sequence length="235" mass="25955">MHRSLVGKGTQPIPIITFRTQQWPIAHATAVAMVMSSWYPIAIKQCEDRSLDHRVRHGLAVIVKATTCRHFQRCIPEVAERCGAQGTFEHNYMARIENDGKGVIIAEGDVLTLCIRLFSELLLNRYTIPLPPSDHSLLAHHAHSLLSENLSLLASLPGGHRSPTYNSLILPQAELAIEAMGHALAYAAALASHVPQPILDVYESAVIRRDPAWYSEHGGLSRVQQSSGRTPPSRR</sequence>
<reference evidence="1" key="1">
    <citation type="submission" date="2011-04" db="EMBL/GenBank/DDBJ databases">
        <title>Evolution of plant cell wall degrading machinery underlies the functional diversity of forest fungi.</title>
        <authorList>
            <consortium name="US DOE Joint Genome Institute (JGI-PGF)"/>
            <person name="Eastwood D.C."/>
            <person name="Floudas D."/>
            <person name="Binder M."/>
            <person name="Majcherczyk A."/>
            <person name="Schneider P."/>
            <person name="Aerts A."/>
            <person name="Asiegbu F.O."/>
            <person name="Baker S.E."/>
            <person name="Barry K."/>
            <person name="Bendiksby M."/>
            <person name="Blumentritt M."/>
            <person name="Coutinho P.M."/>
            <person name="Cullen D."/>
            <person name="Cullen D."/>
            <person name="Gathman A."/>
            <person name="Goodell B."/>
            <person name="Henrissat B."/>
            <person name="Ihrmark K."/>
            <person name="Kauserud H."/>
            <person name="Kohler A."/>
            <person name="LaButti K."/>
            <person name="Lapidus A."/>
            <person name="Lavin J.L."/>
            <person name="Lee Y.-H."/>
            <person name="Lindquist E."/>
            <person name="Lilly W."/>
            <person name="Lucas S."/>
            <person name="Morin E."/>
            <person name="Murat C."/>
            <person name="Oguiza J.A."/>
            <person name="Park J."/>
            <person name="Pisabarro A.G."/>
            <person name="Riley R."/>
            <person name="Rosling A."/>
            <person name="Salamov A."/>
            <person name="Schmidt O."/>
            <person name="Schmutz J."/>
            <person name="Skrede I."/>
            <person name="Stenlid J."/>
            <person name="Wiebenga A."/>
            <person name="Xie X."/>
            <person name="Kues U."/>
            <person name="Hibbett D.S."/>
            <person name="Hoffmeister D."/>
            <person name="Hogberg N."/>
            <person name="Martin F."/>
            <person name="Grigoriev I.V."/>
            <person name="Watkinson S.C."/>
        </authorList>
    </citation>
    <scope>NUCLEOTIDE SEQUENCE</scope>
    <source>
        <strain evidence="1">S7.9</strain>
    </source>
</reference>
<proteinExistence type="predicted"/>
<evidence type="ECO:0000313" key="1">
    <source>
        <dbReference type="EMBL" id="EGO19913.1"/>
    </source>
</evidence>
<gene>
    <name evidence="1" type="ORF">SERLADRAFT_442727</name>
</gene>
<dbReference type="HOGENOM" id="CLU_1180832_0_0_1"/>